<accession>A0A9E8NCH6</accession>
<organism evidence="1 2">
    <name type="scientific">Dyadobacter pollutisoli</name>
    <dbReference type="NCBI Taxonomy" id="2910158"/>
    <lineage>
        <taxon>Bacteria</taxon>
        <taxon>Pseudomonadati</taxon>
        <taxon>Bacteroidota</taxon>
        <taxon>Cytophagia</taxon>
        <taxon>Cytophagales</taxon>
        <taxon>Spirosomataceae</taxon>
        <taxon>Dyadobacter</taxon>
    </lineage>
</organism>
<protein>
    <submittedName>
        <fullName evidence="1">Helix-turn-helix domain-containing protein</fullName>
    </submittedName>
</protein>
<dbReference type="KEGG" id="dpf:ON006_05870"/>
<dbReference type="Proteomes" id="UP001164653">
    <property type="component" value="Chromosome"/>
</dbReference>
<gene>
    <name evidence="1" type="ORF">ON006_05870</name>
</gene>
<dbReference type="InterPro" id="IPR036388">
    <property type="entry name" value="WH-like_DNA-bd_sf"/>
</dbReference>
<dbReference type="AlphaFoldDB" id="A0A9E8NCH6"/>
<evidence type="ECO:0000313" key="1">
    <source>
        <dbReference type="EMBL" id="WAC13478.1"/>
    </source>
</evidence>
<dbReference type="EMBL" id="CP112998">
    <property type="protein sequence ID" value="WAC13478.1"/>
    <property type="molecule type" value="Genomic_DNA"/>
</dbReference>
<reference evidence="1" key="1">
    <citation type="submission" date="2022-11" db="EMBL/GenBank/DDBJ databases">
        <title>Dyadobacter pollutisoli sp. nov., isolated from plastic dumped soil.</title>
        <authorList>
            <person name="Kim J.M."/>
            <person name="Kim K.R."/>
            <person name="Lee J.K."/>
            <person name="Hao L."/>
            <person name="Jeon C.O."/>
        </authorList>
    </citation>
    <scope>NUCLEOTIDE SEQUENCE</scope>
    <source>
        <strain evidence="1">U1</strain>
    </source>
</reference>
<dbReference type="InterPro" id="IPR036390">
    <property type="entry name" value="WH_DNA-bd_sf"/>
</dbReference>
<name>A0A9E8NCH6_9BACT</name>
<sequence>MEEHRDRIETHGVVMEHMGLTPVASRVFVYLLLCGGQGALFEDLVGYFKVSKSAVSNALKMLTTSGMVGSKTIGGQRRRFFYVQMRSLFNEKEMTERYKQFFTILDDVRVARNIKDKFDQELDDVAVLYKMLLVEFPIILDRWKRTIALQANGI</sequence>
<proteinExistence type="predicted"/>
<evidence type="ECO:0000313" key="2">
    <source>
        <dbReference type="Proteomes" id="UP001164653"/>
    </source>
</evidence>
<dbReference type="SUPFAM" id="SSF46785">
    <property type="entry name" value="Winged helix' DNA-binding domain"/>
    <property type="match status" value="1"/>
</dbReference>
<dbReference type="Gene3D" id="1.10.10.10">
    <property type="entry name" value="Winged helix-like DNA-binding domain superfamily/Winged helix DNA-binding domain"/>
    <property type="match status" value="1"/>
</dbReference>
<dbReference type="RefSeq" id="WP_244819412.1">
    <property type="nucleotide sequence ID" value="NZ_CP112998.1"/>
</dbReference>
<keyword evidence="2" id="KW-1185">Reference proteome</keyword>